<protein>
    <submittedName>
        <fullName evidence="1">Uncharacterized protein</fullName>
    </submittedName>
</protein>
<keyword evidence="2" id="KW-1185">Reference proteome</keyword>
<organism evidence="1 2">
    <name type="scientific">Leptidea sinapis</name>
    <dbReference type="NCBI Taxonomy" id="189913"/>
    <lineage>
        <taxon>Eukaryota</taxon>
        <taxon>Metazoa</taxon>
        <taxon>Ecdysozoa</taxon>
        <taxon>Arthropoda</taxon>
        <taxon>Hexapoda</taxon>
        <taxon>Insecta</taxon>
        <taxon>Pterygota</taxon>
        <taxon>Neoptera</taxon>
        <taxon>Endopterygota</taxon>
        <taxon>Lepidoptera</taxon>
        <taxon>Glossata</taxon>
        <taxon>Ditrysia</taxon>
        <taxon>Papilionoidea</taxon>
        <taxon>Pieridae</taxon>
        <taxon>Dismorphiinae</taxon>
        <taxon>Leptidea</taxon>
    </lineage>
</organism>
<evidence type="ECO:0000313" key="1">
    <source>
        <dbReference type="EMBL" id="VVD04775.1"/>
    </source>
</evidence>
<accession>A0A5E4R4S1</accession>
<evidence type="ECO:0000313" key="2">
    <source>
        <dbReference type="Proteomes" id="UP000324832"/>
    </source>
</evidence>
<dbReference type="Proteomes" id="UP000324832">
    <property type="component" value="Unassembled WGS sequence"/>
</dbReference>
<gene>
    <name evidence="1" type="ORF">LSINAPIS_LOCUS14459</name>
</gene>
<name>A0A5E4R4S1_9NEOP</name>
<dbReference type="EMBL" id="FZQP02006893">
    <property type="protein sequence ID" value="VVD04775.1"/>
    <property type="molecule type" value="Genomic_DNA"/>
</dbReference>
<reference evidence="1 2" key="1">
    <citation type="submission" date="2017-07" db="EMBL/GenBank/DDBJ databases">
        <authorList>
            <person name="Talla V."/>
            <person name="Backstrom N."/>
        </authorList>
    </citation>
    <scope>NUCLEOTIDE SEQUENCE [LARGE SCALE GENOMIC DNA]</scope>
</reference>
<sequence length="78" mass="8910">MRIVNKIIIQISDVLHKLIFTLLKVNKIQRVPRNIALHCSIGKVGRINGIKTMDSHRACSRCTCYRTQSLCMDENPTT</sequence>
<dbReference type="AlphaFoldDB" id="A0A5E4R4S1"/>
<proteinExistence type="predicted"/>